<reference evidence="1" key="1">
    <citation type="submission" date="2020-07" db="EMBL/GenBank/DDBJ databases">
        <title>Multicomponent nature underlies the extraordinary mechanical properties of spider dragline silk.</title>
        <authorList>
            <person name="Kono N."/>
            <person name="Nakamura H."/>
            <person name="Mori M."/>
            <person name="Yoshida Y."/>
            <person name="Ohtoshi R."/>
            <person name="Malay A.D."/>
            <person name="Moran D.A.P."/>
            <person name="Tomita M."/>
            <person name="Numata K."/>
            <person name="Arakawa K."/>
        </authorList>
    </citation>
    <scope>NUCLEOTIDE SEQUENCE</scope>
</reference>
<protein>
    <submittedName>
        <fullName evidence="1">Uncharacterized protein</fullName>
    </submittedName>
</protein>
<dbReference type="Proteomes" id="UP000887116">
    <property type="component" value="Unassembled WGS sequence"/>
</dbReference>
<gene>
    <name evidence="1" type="ORF">TNCT_242341</name>
</gene>
<organism evidence="1 2">
    <name type="scientific">Trichonephila clavata</name>
    <name type="common">Joro spider</name>
    <name type="synonym">Nephila clavata</name>
    <dbReference type="NCBI Taxonomy" id="2740835"/>
    <lineage>
        <taxon>Eukaryota</taxon>
        <taxon>Metazoa</taxon>
        <taxon>Ecdysozoa</taxon>
        <taxon>Arthropoda</taxon>
        <taxon>Chelicerata</taxon>
        <taxon>Arachnida</taxon>
        <taxon>Araneae</taxon>
        <taxon>Araneomorphae</taxon>
        <taxon>Entelegynae</taxon>
        <taxon>Araneoidea</taxon>
        <taxon>Nephilidae</taxon>
        <taxon>Trichonephila</taxon>
    </lineage>
</organism>
<dbReference type="EMBL" id="BMAO01030153">
    <property type="protein sequence ID" value="GFQ66091.1"/>
    <property type="molecule type" value="Genomic_DNA"/>
</dbReference>
<keyword evidence="2" id="KW-1185">Reference proteome</keyword>
<name>A0A8X6K9C8_TRICU</name>
<accession>A0A8X6K9C8</accession>
<dbReference type="AlphaFoldDB" id="A0A8X6K9C8"/>
<evidence type="ECO:0000313" key="1">
    <source>
        <dbReference type="EMBL" id="GFQ66091.1"/>
    </source>
</evidence>
<proteinExistence type="predicted"/>
<evidence type="ECO:0000313" key="2">
    <source>
        <dbReference type="Proteomes" id="UP000887116"/>
    </source>
</evidence>
<sequence>MAPAPSMPVPPADATFTISTVKLAKLQQEWIKRCSEATSDSLDELALSLAGSVLKRPPPATALEAAETFGAPNNLQLQLGSVRRLTNISRLRFDPAEDTKIQRALRVSPQKTLEQILKGASQWKYHSLRAHHGPFLGGFL</sequence>
<comment type="caution">
    <text evidence="1">The sequence shown here is derived from an EMBL/GenBank/DDBJ whole genome shotgun (WGS) entry which is preliminary data.</text>
</comment>